<organism evidence="2 3">
    <name type="scientific">Labilithrix luteola</name>
    <dbReference type="NCBI Taxonomy" id="1391654"/>
    <lineage>
        <taxon>Bacteria</taxon>
        <taxon>Pseudomonadati</taxon>
        <taxon>Myxococcota</taxon>
        <taxon>Polyangia</taxon>
        <taxon>Polyangiales</taxon>
        <taxon>Labilitrichaceae</taxon>
        <taxon>Labilithrix</taxon>
    </lineage>
</organism>
<dbReference type="Proteomes" id="UP000064967">
    <property type="component" value="Chromosome"/>
</dbReference>
<protein>
    <submittedName>
        <fullName evidence="2">Uncharacterized protein</fullName>
    </submittedName>
</protein>
<evidence type="ECO:0000313" key="2">
    <source>
        <dbReference type="EMBL" id="AKU94471.1"/>
    </source>
</evidence>
<feature type="region of interest" description="Disordered" evidence="1">
    <location>
        <begin position="112"/>
        <end position="159"/>
    </location>
</feature>
<proteinExistence type="predicted"/>
<dbReference type="AlphaFoldDB" id="A0A0K1PM46"/>
<evidence type="ECO:0000256" key="1">
    <source>
        <dbReference type="SAM" id="MobiDB-lite"/>
    </source>
</evidence>
<gene>
    <name evidence="2" type="ORF">AKJ09_01135</name>
</gene>
<keyword evidence="3" id="KW-1185">Reference proteome</keyword>
<accession>A0A0K1PM46</accession>
<dbReference type="KEGG" id="llu:AKJ09_01135"/>
<evidence type="ECO:0000313" key="3">
    <source>
        <dbReference type="Proteomes" id="UP000064967"/>
    </source>
</evidence>
<dbReference type="EMBL" id="CP012333">
    <property type="protein sequence ID" value="AKU94471.1"/>
    <property type="molecule type" value="Genomic_DNA"/>
</dbReference>
<reference evidence="2 3" key="1">
    <citation type="submission" date="2015-08" db="EMBL/GenBank/DDBJ databases">
        <authorList>
            <person name="Babu N.S."/>
            <person name="Beckwith C.J."/>
            <person name="Beseler K.G."/>
            <person name="Brison A."/>
            <person name="Carone J.V."/>
            <person name="Caskin T.P."/>
            <person name="Diamond M."/>
            <person name="Durham M.E."/>
            <person name="Foxe J.M."/>
            <person name="Go M."/>
            <person name="Henderson B.A."/>
            <person name="Jones I.B."/>
            <person name="McGettigan J.A."/>
            <person name="Micheletti S.J."/>
            <person name="Nasrallah M.E."/>
            <person name="Ortiz D."/>
            <person name="Piller C.R."/>
            <person name="Privatt S.R."/>
            <person name="Schneider S.L."/>
            <person name="Sharp S."/>
            <person name="Smith T.C."/>
            <person name="Stanton J.D."/>
            <person name="Ullery H.E."/>
            <person name="Wilson R.J."/>
            <person name="Serrano M.G."/>
            <person name="Buck G."/>
            <person name="Lee V."/>
            <person name="Wang Y."/>
            <person name="Carvalho R."/>
            <person name="Voegtly L."/>
            <person name="Shi R."/>
            <person name="Duckworth R."/>
            <person name="Johnson A."/>
            <person name="Loviza R."/>
            <person name="Walstead R."/>
            <person name="Shah Z."/>
            <person name="Kiflezghi M."/>
            <person name="Wade K."/>
            <person name="Ball S.L."/>
            <person name="Bradley K.W."/>
            <person name="Asai D.J."/>
            <person name="Bowman C.A."/>
            <person name="Russell D.A."/>
            <person name="Pope W.H."/>
            <person name="Jacobs-Sera D."/>
            <person name="Hendrix R.W."/>
            <person name="Hatfull G.F."/>
        </authorList>
    </citation>
    <scope>NUCLEOTIDE SEQUENCE [LARGE SCALE GENOMIC DNA]</scope>
    <source>
        <strain evidence="2 3">DSM 27648</strain>
    </source>
</reference>
<name>A0A0K1PM46_9BACT</name>
<dbReference type="STRING" id="1391654.AKJ09_01135"/>
<sequence>MSWMDAVAIESVVEARGACSDAEQARRALFEVLAAARAPRRSRAGGGDVRPHWTVTMRVSRSDGLAASAMIVDDAGAVVAQRTVTDRSARTCVPLARAVGAWASLVLDDEIDRTDEPPAEPPPAVPSVPKIATSSRVDAGSVDSFPPLEGDSTSSTPKQRTVDIGATAFFRTEGPARYGVAGVAPFVSVKVSRSWHLRPGLAFGRYFGARVDLCWRIPGNYIERRGLEFDLCGGVDGGVASQGDELSARMSTGPSVILRGELAYGIALELRGVSGLNWIRPSGSSQAPTPSLLAMTGEVGLSMRFQ</sequence>